<reference evidence="2 3" key="1">
    <citation type="journal article" date="2019" name="Sci. Rep.">
        <title>A high-quality genome of Eragrostis curvula grass provides insights into Poaceae evolution and supports new strategies to enhance forage quality.</title>
        <authorList>
            <person name="Carballo J."/>
            <person name="Santos B.A.C.M."/>
            <person name="Zappacosta D."/>
            <person name="Garbus I."/>
            <person name="Selva J.P."/>
            <person name="Gallo C.A."/>
            <person name="Diaz A."/>
            <person name="Albertini E."/>
            <person name="Caccamo M."/>
            <person name="Echenique V."/>
        </authorList>
    </citation>
    <scope>NUCLEOTIDE SEQUENCE [LARGE SCALE GENOMIC DNA]</scope>
    <source>
        <strain evidence="3">cv. Victoria</strain>
        <tissue evidence="2">Leaf</tissue>
    </source>
</reference>
<comment type="caution">
    <text evidence="2">The sequence shown here is derived from an EMBL/GenBank/DDBJ whole genome shotgun (WGS) entry which is preliminary data.</text>
</comment>
<evidence type="ECO:0000313" key="2">
    <source>
        <dbReference type="EMBL" id="TVT99773.1"/>
    </source>
</evidence>
<dbReference type="EMBL" id="RWGY01000679">
    <property type="protein sequence ID" value="TVT99773.1"/>
    <property type="molecule type" value="Genomic_DNA"/>
</dbReference>
<feature type="non-terminal residue" evidence="2">
    <location>
        <position position="1"/>
    </location>
</feature>
<dbReference type="PANTHER" id="PTHR34710:SF13">
    <property type="entry name" value="OS05G0547600 PROTEIN"/>
    <property type="match status" value="1"/>
</dbReference>
<dbReference type="PANTHER" id="PTHR34710">
    <property type="entry name" value="OS03G0834100 PROTEIN"/>
    <property type="match status" value="1"/>
</dbReference>
<dbReference type="AlphaFoldDB" id="A0A5J9SLD4"/>
<name>A0A5J9SLD4_9POAL</name>
<dbReference type="OrthoDB" id="690702at2759"/>
<dbReference type="Proteomes" id="UP000324897">
    <property type="component" value="Unassembled WGS sequence"/>
</dbReference>
<feature type="domain" description="DUF3615" evidence="1">
    <location>
        <begin position="136"/>
        <end position="230"/>
    </location>
</feature>
<accession>A0A5J9SLD4</accession>
<sequence length="240" mass="27543">METLSWCRRPRRPASTADVIGDPVSPEEFAALEAKDDDDMCTRHYKQAAWADALMRNYIHEHGSLYMDDKGKYIVDASLLLERIRCKKVTAEEMEEEIIQKDTQSTYLSELALESYKLTTRGERYMPQLLLFVKLQLCEQLLCRSFWEDRGFFWHLNFVAKRKDKKKLFFAEIEDCGRQGPEILKACCCIPLDSLSEGGYYNLPGTAPSAPRKGLNMDRCHACTEFLKHPCNGLTYSGGS</sequence>
<organism evidence="2 3">
    <name type="scientific">Eragrostis curvula</name>
    <name type="common">weeping love grass</name>
    <dbReference type="NCBI Taxonomy" id="38414"/>
    <lineage>
        <taxon>Eukaryota</taxon>
        <taxon>Viridiplantae</taxon>
        <taxon>Streptophyta</taxon>
        <taxon>Embryophyta</taxon>
        <taxon>Tracheophyta</taxon>
        <taxon>Spermatophyta</taxon>
        <taxon>Magnoliopsida</taxon>
        <taxon>Liliopsida</taxon>
        <taxon>Poales</taxon>
        <taxon>Poaceae</taxon>
        <taxon>PACMAD clade</taxon>
        <taxon>Chloridoideae</taxon>
        <taxon>Eragrostideae</taxon>
        <taxon>Eragrostidinae</taxon>
        <taxon>Eragrostis</taxon>
    </lineage>
</organism>
<evidence type="ECO:0000313" key="3">
    <source>
        <dbReference type="Proteomes" id="UP000324897"/>
    </source>
</evidence>
<evidence type="ECO:0000259" key="1">
    <source>
        <dbReference type="Pfam" id="PF12274"/>
    </source>
</evidence>
<proteinExistence type="predicted"/>
<dbReference type="Gramene" id="TVT99773">
    <property type="protein sequence ID" value="TVT99773"/>
    <property type="gene ID" value="EJB05_54833"/>
</dbReference>
<dbReference type="InterPro" id="IPR022059">
    <property type="entry name" value="DUF3615"/>
</dbReference>
<gene>
    <name evidence="2" type="ORF">EJB05_54833</name>
</gene>
<protein>
    <recommendedName>
        <fullName evidence="1">DUF3615 domain-containing protein</fullName>
    </recommendedName>
</protein>
<keyword evidence="3" id="KW-1185">Reference proteome</keyword>
<dbReference type="Pfam" id="PF12274">
    <property type="entry name" value="DUF3615"/>
    <property type="match status" value="1"/>
</dbReference>